<proteinExistence type="predicted"/>
<dbReference type="EMBL" id="MU274906">
    <property type="protein sequence ID" value="KAI0091359.1"/>
    <property type="molecule type" value="Genomic_DNA"/>
</dbReference>
<protein>
    <submittedName>
        <fullName evidence="1">Uncharacterized protein</fullName>
    </submittedName>
</protein>
<dbReference type="Proteomes" id="UP001055072">
    <property type="component" value="Unassembled WGS sequence"/>
</dbReference>
<sequence length="288" mass="32062">MAPFFSKLLPALASAYGLQTVMAAIFVPQAKELWYDLGGGLGFLSTTLLSLYYPSLKAKFWDNLPGALVPSITDFAPRQILLTALMTMWSARLGYFLVARAIRAGGDSRFDEVKHQPLAFSFFWFAQATWVFVVGLPVYMVNTMDSSAHPALGIRDYLAVSWFAASWFIELVADHQKSAWKKAKNDKEHDDQFISSGLWSISRHPNYVGEVGVWIGMWGLSTASLTSPYAPRFAWVLAGLSPLLTWFLLTKVSGIPPLEAGGDKKFAGPKWEHYKRTVPIFWPLGAKS</sequence>
<reference evidence="1" key="1">
    <citation type="journal article" date="2021" name="Environ. Microbiol.">
        <title>Gene family expansions and transcriptome signatures uncover fungal adaptations to wood decay.</title>
        <authorList>
            <person name="Hage H."/>
            <person name="Miyauchi S."/>
            <person name="Viragh M."/>
            <person name="Drula E."/>
            <person name="Min B."/>
            <person name="Chaduli D."/>
            <person name="Navarro D."/>
            <person name="Favel A."/>
            <person name="Norest M."/>
            <person name="Lesage-Meessen L."/>
            <person name="Balint B."/>
            <person name="Merenyi Z."/>
            <person name="de Eugenio L."/>
            <person name="Morin E."/>
            <person name="Martinez A.T."/>
            <person name="Baldrian P."/>
            <person name="Stursova M."/>
            <person name="Martinez M.J."/>
            <person name="Novotny C."/>
            <person name="Magnuson J.K."/>
            <person name="Spatafora J.W."/>
            <person name="Maurice S."/>
            <person name="Pangilinan J."/>
            <person name="Andreopoulos W."/>
            <person name="LaButti K."/>
            <person name="Hundley H."/>
            <person name="Na H."/>
            <person name="Kuo A."/>
            <person name="Barry K."/>
            <person name="Lipzen A."/>
            <person name="Henrissat B."/>
            <person name="Riley R."/>
            <person name="Ahrendt S."/>
            <person name="Nagy L.G."/>
            <person name="Grigoriev I.V."/>
            <person name="Martin F."/>
            <person name="Rosso M.N."/>
        </authorList>
    </citation>
    <scope>NUCLEOTIDE SEQUENCE</scope>
    <source>
        <strain evidence="1">CBS 384.51</strain>
    </source>
</reference>
<evidence type="ECO:0000313" key="2">
    <source>
        <dbReference type="Proteomes" id="UP001055072"/>
    </source>
</evidence>
<name>A0ACB8UBB7_9APHY</name>
<gene>
    <name evidence="1" type="ORF">BDY19DRAFT_935324</name>
</gene>
<evidence type="ECO:0000313" key="1">
    <source>
        <dbReference type="EMBL" id="KAI0091359.1"/>
    </source>
</evidence>
<comment type="caution">
    <text evidence="1">The sequence shown here is derived from an EMBL/GenBank/DDBJ whole genome shotgun (WGS) entry which is preliminary data.</text>
</comment>
<organism evidence="1 2">
    <name type="scientific">Irpex rosettiformis</name>
    <dbReference type="NCBI Taxonomy" id="378272"/>
    <lineage>
        <taxon>Eukaryota</taxon>
        <taxon>Fungi</taxon>
        <taxon>Dikarya</taxon>
        <taxon>Basidiomycota</taxon>
        <taxon>Agaricomycotina</taxon>
        <taxon>Agaricomycetes</taxon>
        <taxon>Polyporales</taxon>
        <taxon>Irpicaceae</taxon>
        <taxon>Irpex</taxon>
    </lineage>
</organism>
<accession>A0ACB8UBB7</accession>
<keyword evidence="2" id="KW-1185">Reference proteome</keyword>